<proteinExistence type="predicted"/>
<dbReference type="AlphaFoldDB" id="A0A502G2G4"/>
<dbReference type="EMBL" id="RCZP01000011">
    <property type="protein sequence ID" value="TPG55944.1"/>
    <property type="molecule type" value="Genomic_DNA"/>
</dbReference>
<gene>
    <name evidence="1" type="ORF">EAH89_13480</name>
</gene>
<sequence>MRRAEGVQAAYHGERLAARATRLLTAMAPVLAWVRDHQAIRLTDEVVGYAMQLHAVASLATQRVFLAQAGGAGWVSELPVREMPEALVYPLNAYLEDLPGYDPGRTFEDQQGDEARRQHGMVLFMVLPSWSTGGLPT</sequence>
<organism evidence="1 2">
    <name type="scientific">Muricoccus nepalensis</name>
    <dbReference type="NCBI Taxonomy" id="1854500"/>
    <lineage>
        <taxon>Bacteria</taxon>
        <taxon>Pseudomonadati</taxon>
        <taxon>Pseudomonadota</taxon>
        <taxon>Alphaproteobacteria</taxon>
        <taxon>Acetobacterales</taxon>
        <taxon>Roseomonadaceae</taxon>
        <taxon>Muricoccus</taxon>
    </lineage>
</organism>
<reference evidence="1 2" key="1">
    <citation type="journal article" date="2019" name="Environ. Microbiol.">
        <title>Species interactions and distinct microbial communities in high Arctic permafrost affected cryosols are associated with the CH4 and CO2 gas fluxes.</title>
        <authorList>
            <person name="Altshuler I."/>
            <person name="Hamel J."/>
            <person name="Turney S."/>
            <person name="Magnuson E."/>
            <person name="Levesque R."/>
            <person name="Greer C."/>
            <person name="Whyte L.G."/>
        </authorList>
    </citation>
    <scope>NUCLEOTIDE SEQUENCE [LARGE SCALE GENOMIC DNA]</scope>
    <source>
        <strain evidence="1 2">S9.3B</strain>
    </source>
</reference>
<keyword evidence="2" id="KW-1185">Reference proteome</keyword>
<evidence type="ECO:0000313" key="2">
    <source>
        <dbReference type="Proteomes" id="UP000317078"/>
    </source>
</evidence>
<accession>A0A502G2G4</accession>
<dbReference type="Proteomes" id="UP000317078">
    <property type="component" value="Unassembled WGS sequence"/>
</dbReference>
<comment type="caution">
    <text evidence="1">The sequence shown here is derived from an EMBL/GenBank/DDBJ whole genome shotgun (WGS) entry which is preliminary data.</text>
</comment>
<name>A0A502G2G4_9PROT</name>
<evidence type="ECO:0000313" key="1">
    <source>
        <dbReference type="EMBL" id="TPG55944.1"/>
    </source>
</evidence>
<protein>
    <submittedName>
        <fullName evidence="1">Uncharacterized protein</fullName>
    </submittedName>
</protein>